<comment type="function">
    <text evidence="6">Lanthionine-containing peptide antibiotic (lantibiotic) active on Gram-positive bacteria. The bactericidal activity of lantibiotics is based on depolarization of energized bacterial cytoplasmic membranes, initiated by the formation of aqueous transmembrane pores.</text>
</comment>
<sequence length="50" mass="5743">MAKLDDFDLDIVVKKQDNIVQPNITSKSLLYPGLHHRHLNVLNAKFLCIL</sequence>
<dbReference type="AlphaFoldDB" id="Q5L3A1"/>
<keyword evidence="4 6" id="KW-0044">Antibiotic</keyword>
<dbReference type="Proteomes" id="UP000001172">
    <property type="component" value="Chromosome"/>
</dbReference>
<dbReference type="EMBL" id="BA000043">
    <property type="protein sequence ID" value="BAD74579.1"/>
    <property type="molecule type" value="Genomic_DNA"/>
</dbReference>
<keyword evidence="5 6" id="KW-0078">Bacteriocin</keyword>
<evidence type="ECO:0000313" key="7">
    <source>
        <dbReference type="EMBL" id="BAD74579.1"/>
    </source>
</evidence>
<dbReference type="GO" id="GO:0005576">
    <property type="term" value="C:extracellular region"/>
    <property type="evidence" value="ECO:0007669"/>
    <property type="project" value="InterPro"/>
</dbReference>
<evidence type="ECO:0000256" key="2">
    <source>
        <dbReference type="ARBA" id="ARBA00022529"/>
    </source>
</evidence>
<organism evidence="7 8">
    <name type="scientific">Geobacillus kaustophilus (strain HTA426)</name>
    <dbReference type="NCBI Taxonomy" id="235909"/>
    <lineage>
        <taxon>Bacteria</taxon>
        <taxon>Bacillati</taxon>
        <taxon>Bacillota</taxon>
        <taxon>Bacilli</taxon>
        <taxon>Bacillales</taxon>
        <taxon>Anoxybacillaceae</taxon>
        <taxon>Geobacillus</taxon>
        <taxon>Geobacillus thermoleovorans group</taxon>
    </lineage>
</organism>
<evidence type="ECO:0000256" key="5">
    <source>
        <dbReference type="ARBA" id="ARBA00023048"/>
    </source>
</evidence>
<proteinExistence type="inferred from homology"/>
<reference evidence="7 8" key="1">
    <citation type="journal article" date="2004" name="Nucleic Acids Res.">
        <title>Thermoadaptation trait revealed by the genome sequence of thermophilic Geobacillus kaustophilus.</title>
        <authorList>
            <person name="Takami H."/>
            <person name="Takaki Y."/>
            <person name="Chee G.J."/>
            <person name="Nishi S."/>
            <person name="Shimamura S."/>
            <person name="Suzuki H."/>
            <person name="Matsui S."/>
            <person name="Uchiyama I."/>
        </authorList>
    </citation>
    <scope>NUCLEOTIDE SEQUENCE [LARGE SCALE GENOMIC DNA]</scope>
    <source>
        <strain evidence="7 8">HTA426</strain>
    </source>
</reference>
<dbReference type="RefSeq" id="WP_011229803.1">
    <property type="nucleotide sequence ID" value="NC_006510.1"/>
</dbReference>
<evidence type="ECO:0000256" key="4">
    <source>
        <dbReference type="ARBA" id="ARBA00023022"/>
    </source>
</evidence>
<keyword evidence="8" id="KW-1185">Reference proteome</keyword>
<comment type="PTM">
    <text evidence="6">Maturation of lantibiotics involves the enzymatic conversion of Thr, and Ser into dehydrated AA and the formation of thioether bonds with cysteine. This is followed by membrane translocation and cleavage of the modified precursor.</text>
</comment>
<dbReference type="InterPro" id="IPR006079">
    <property type="entry name" value="Lantibiotic_typ-A_Bacillales"/>
</dbReference>
<dbReference type="GO" id="GO:0005102">
    <property type="term" value="F:signaling receptor binding"/>
    <property type="evidence" value="ECO:0007669"/>
    <property type="project" value="UniProtKB-KW"/>
</dbReference>
<protein>
    <recommendedName>
        <fullName evidence="6">Lantibiotic</fullName>
    </recommendedName>
</protein>
<evidence type="ECO:0000256" key="6">
    <source>
        <dbReference type="RuleBase" id="RU362078"/>
    </source>
</evidence>
<evidence type="ECO:0000313" key="8">
    <source>
        <dbReference type="Proteomes" id="UP000001172"/>
    </source>
</evidence>
<comment type="similarity">
    <text evidence="1 6">Belongs to the type A lantibiotic family.</text>
</comment>
<dbReference type="GO" id="GO:0042742">
    <property type="term" value="P:defense response to bacterium"/>
    <property type="evidence" value="ECO:0007669"/>
    <property type="project" value="UniProtKB-UniRule"/>
</dbReference>
<dbReference type="NCBIfam" id="TIGR03731">
    <property type="entry name" value="lantibio_gallid"/>
    <property type="match status" value="1"/>
</dbReference>
<name>Q5L3A1_GEOKA</name>
<dbReference type="GO" id="GO:0031640">
    <property type="term" value="P:killing of cells of another organism"/>
    <property type="evidence" value="ECO:0007669"/>
    <property type="project" value="UniProtKB-UniRule"/>
</dbReference>
<evidence type="ECO:0000256" key="3">
    <source>
        <dbReference type="ARBA" id="ARBA00022789"/>
    </source>
</evidence>
<keyword evidence="2 6" id="KW-0929">Antimicrobial</keyword>
<dbReference type="STRING" id="235909.GK0294"/>
<evidence type="ECO:0000256" key="1">
    <source>
        <dbReference type="ARBA" id="ARBA00009379"/>
    </source>
</evidence>
<keyword evidence="3 6" id="KW-0425">Lantibiotic</keyword>
<dbReference type="HOGENOM" id="CLU_3118268_0_0_9"/>
<gene>
    <name evidence="7" type="ordered locus">GK0294</name>
</gene>
<dbReference type="KEGG" id="gka:GK0294"/>
<accession>Q5L3A1</accession>